<accession>A0AAD3Y055</accession>
<dbReference type="AlphaFoldDB" id="A0AAD3Y055"/>
<protein>
    <submittedName>
        <fullName evidence="1">Uncharacterized protein</fullName>
    </submittedName>
</protein>
<keyword evidence="2" id="KW-1185">Reference proteome</keyword>
<dbReference type="EMBL" id="BSYO01000024">
    <property type="protein sequence ID" value="GMH22261.1"/>
    <property type="molecule type" value="Genomic_DNA"/>
</dbReference>
<organism evidence="1 2">
    <name type="scientific">Nepenthes gracilis</name>
    <name type="common">Slender pitcher plant</name>
    <dbReference type="NCBI Taxonomy" id="150966"/>
    <lineage>
        <taxon>Eukaryota</taxon>
        <taxon>Viridiplantae</taxon>
        <taxon>Streptophyta</taxon>
        <taxon>Embryophyta</taxon>
        <taxon>Tracheophyta</taxon>
        <taxon>Spermatophyta</taxon>
        <taxon>Magnoliopsida</taxon>
        <taxon>eudicotyledons</taxon>
        <taxon>Gunneridae</taxon>
        <taxon>Pentapetalae</taxon>
        <taxon>Caryophyllales</taxon>
        <taxon>Nepenthaceae</taxon>
        <taxon>Nepenthes</taxon>
    </lineage>
</organism>
<evidence type="ECO:0000313" key="1">
    <source>
        <dbReference type="EMBL" id="GMH22261.1"/>
    </source>
</evidence>
<sequence length="99" mass="10949">MLRSSRVVGIDDNSSNSPLALGTAVCQVTLLTQSDELWEMELDGTIIKRIVGEMKKELAKLMRRAMAAEDRDQIVEDLTCAIVEDLTKPKTSYFKASAS</sequence>
<evidence type="ECO:0000313" key="2">
    <source>
        <dbReference type="Proteomes" id="UP001279734"/>
    </source>
</evidence>
<proteinExistence type="predicted"/>
<gene>
    <name evidence="1" type="ORF">Nepgr_024104</name>
</gene>
<reference evidence="1" key="1">
    <citation type="submission" date="2023-05" db="EMBL/GenBank/DDBJ databases">
        <title>Nepenthes gracilis genome sequencing.</title>
        <authorList>
            <person name="Fukushima K."/>
        </authorList>
    </citation>
    <scope>NUCLEOTIDE SEQUENCE</scope>
    <source>
        <strain evidence="1">SING2019-196</strain>
    </source>
</reference>
<comment type="caution">
    <text evidence="1">The sequence shown here is derived from an EMBL/GenBank/DDBJ whole genome shotgun (WGS) entry which is preliminary data.</text>
</comment>
<name>A0AAD3Y055_NEPGR</name>
<dbReference type="Proteomes" id="UP001279734">
    <property type="component" value="Unassembled WGS sequence"/>
</dbReference>